<feature type="region of interest" description="Disordered" evidence="1">
    <location>
        <begin position="1"/>
        <end position="41"/>
    </location>
</feature>
<dbReference type="Proteomes" id="UP000823926">
    <property type="component" value="Unassembled WGS sequence"/>
</dbReference>
<feature type="compositionally biased region" description="Acidic residues" evidence="1">
    <location>
        <begin position="24"/>
        <end position="34"/>
    </location>
</feature>
<reference evidence="3" key="1">
    <citation type="journal article" date="2021" name="PeerJ">
        <title>Extensive microbial diversity within the chicken gut microbiome revealed by metagenomics and culture.</title>
        <authorList>
            <person name="Gilroy R."/>
            <person name="Ravi A."/>
            <person name="Getino M."/>
            <person name="Pursley I."/>
            <person name="Horton D.L."/>
            <person name="Alikhan N.F."/>
            <person name="Baker D."/>
            <person name="Gharbi K."/>
            <person name="Hall N."/>
            <person name="Watson M."/>
            <person name="Adriaenssens E.M."/>
            <person name="Foster-Nyarko E."/>
            <person name="Jarju S."/>
            <person name="Secka A."/>
            <person name="Antonio M."/>
            <person name="Oren A."/>
            <person name="Chaudhuri R.R."/>
            <person name="La Ragione R."/>
            <person name="Hildebrand F."/>
            <person name="Pallen M.J."/>
        </authorList>
    </citation>
    <scope>NUCLEOTIDE SEQUENCE</scope>
    <source>
        <strain evidence="3">ChiBcec15-1070</strain>
    </source>
</reference>
<evidence type="ECO:0000313" key="3">
    <source>
        <dbReference type="EMBL" id="HIW11259.1"/>
    </source>
</evidence>
<accession>A0A9D1QET0</accession>
<protein>
    <submittedName>
        <fullName evidence="3">ABC transporter permease</fullName>
    </submittedName>
</protein>
<dbReference type="AlphaFoldDB" id="A0A9D1QET0"/>
<dbReference type="EMBL" id="DXHL01000032">
    <property type="protein sequence ID" value="HIW11259.1"/>
    <property type="molecule type" value="Genomic_DNA"/>
</dbReference>
<dbReference type="InterPro" id="IPR045755">
    <property type="entry name" value="FtsL-like"/>
</dbReference>
<comment type="caution">
    <text evidence="3">The sequence shown here is derived from an EMBL/GenBank/DDBJ whole genome shotgun (WGS) entry which is preliminary data.</text>
</comment>
<gene>
    <name evidence="3" type="ORF">H9888_07170</name>
</gene>
<keyword evidence="2" id="KW-1133">Transmembrane helix</keyword>
<organism evidence="3 4">
    <name type="scientific">Candidatus Rikenella faecigallinarum</name>
    <dbReference type="NCBI Taxonomy" id="2838745"/>
    <lineage>
        <taxon>Bacteria</taxon>
        <taxon>Pseudomonadati</taxon>
        <taxon>Bacteroidota</taxon>
        <taxon>Bacteroidia</taxon>
        <taxon>Bacteroidales</taxon>
        <taxon>Rikenellaceae</taxon>
        <taxon>Rikenella</taxon>
    </lineage>
</organism>
<evidence type="ECO:0000313" key="4">
    <source>
        <dbReference type="Proteomes" id="UP000823926"/>
    </source>
</evidence>
<dbReference type="Pfam" id="PF19579">
    <property type="entry name" value="FtsL_2"/>
    <property type="match status" value="1"/>
</dbReference>
<name>A0A9D1QET0_9BACT</name>
<sequence>MEFAEPESAPADWREPDALPSPEEQTDDAPEADGAEQLPRRRKRGIRIGQFFTGGVLSQEEFTRRLPVIVYIVFLMLLYIANGFHIQHKHSELDRIADELKQLKTEAVTASAVRMTLTRQSEIERLLRERNLPLSESTTPLRVIEE</sequence>
<evidence type="ECO:0000256" key="1">
    <source>
        <dbReference type="SAM" id="MobiDB-lite"/>
    </source>
</evidence>
<keyword evidence="2" id="KW-0472">Membrane</keyword>
<evidence type="ECO:0000256" key="2">
    <source>
        <dbReference type="SAM" id="Phobius"/>
    </source>
</evidence>
<proteinExistence type="predicted"/>
<feature type="transmembrane region" description="Helical" evidence="2">
    <location>
        <begin position="68"/>
        <end position="86"/>
    </location>
</feature>
<keyword evidence="2" id="KW-0812">Transmembrane</keyword>
<reference evidence="3" key="2">
    <citation type="submission" date="2021-04" db="EMBL/GenBank/DDBJ databases">
        <authorList>
            <person name="Gilroy R."/>
        </authorList>
    </citation>
    <scope>NUCLEOTIDE SEQUENCE</scope>
    <source>
        <strain evidence="3">ChiBcec15-1070</strain>
    </source>
</reference>